<evidence type="ECO:0000256" key="9">
    <source>
        <dbReference type="SAM" id="Phobius"/>
    </source>
</evidence>
<comment type="subcellular location">
    <subcellularLocation>
        <location evidence="1">Cell membrane</location>
        <topology evidence="1">Multi-pass membrane protein</topology>
    </subcellularLocation>
</comment>
<dbReference type="InterPro" id="IPR027417">
    <property type="entry name" value="P-loop_NTPase"/>
</dbReference>
<dbReference type="PANTHER" id="PTHR43394">
    <property type="entry name" value="ATP-DEPENDENT PERMEASE MDL1, MITOCHONDRIAL"/>
    <property type="match status" value="1"/>
</dbReference>
<dbReference type="SMART" id="SM00382">
    <property type="entry name" value="AAA"/>
    <property type="match status" value="1"/>
</dbReference>
<evidence type="ECO:0000256" key="3">
    <source>
        <dbReference type="ARBA" id="ARBA00022475"/>
    </source>
</evidence>
<evidence type="ECO:0000256" key="4">
    <source>
        <dbReference type="ARBA" id="ARBA00022692"/>
    </source>
</evidence>
<dbReference type="InterPro" id="IPR036640">
    <property type="entry name" value="ABC1_TM_sf"/>
</dbReference>
<evidence type="ECO:0000256" key="6">
    <source>
        <dbReference type="ARBA" id="ARBA00022840"/>
    </source>
</evidence>
<dbReference type="Gene3D" id="1.20.1560.10">
    <property type="entry name" value="ABC transporter type 1, transmembrane domain"/>
    <property type="match status" value="1"/>
</dbReference>
<feature type="domain" description="ABC transporter" evidence="10">
    <location>
        <begin position="363"/>
        <end position="602"/>
    </location>
</feature>
<evidence type="ECO:0000256" key="7">
    <source>
        <dbReference type="ARBA" id="ARBA00022989"/>
    </source>
</evidence>
<dbReference type="InterPro" id="IPR003439">
    <property type="entry name" value="ABC_transporter-like_ATP-bd"/>
</dbReference>
<dbReference type="InterPro" id="IPR017871">
    <property type="entry name" value="ABC_transporter-like_CS"/>
</dbReference>
<dbReference type="GO" id="GO:0016887">
    <property type="term" value="F:ATP hydrolysis activity"/>
    <property type="evidence" value="ECO:0007669"/>
    <property type="project" value="InterPro"/>
</dbReference>
<dbReference type="Pfam" id="PF00005">
    <property type="entry name" value="ABC_tran"/>
    <property type="match status" value="1"/>
</dbReference>
<dbReference type="SUPFAM" id="SSF90123">
    <property type="entry name" value="ABC transporter transmembrane region"/>
    <property type="match status" value="1"/>
</dbReference>
<evidence type="ECO:0000313" key="12">
    <source>
        <dbReference type="Proteomes" id="UP000248806"/>
    </source>
</evidence>
<evidence type="ECO:0000256" key="1">
    <source>
        <dbReference type="ARBA" id="ARBA00004651"/>
    </source>
</evidence>
<feature type="transmembrane region" description="Helical" evidence="9">
    <location>
        <begin position="268"/>
        <end position="291"/>
    </location>
</feature>
<dbReference type="GO" id="GO:0005524">
    <property type="term" value="F:ATP binding"/>
    <property type="evidence" value="ECO:0007669"/>
    <property type="project" value="UniProtKB-KW"/>
</dbReference>
<evidence type="ECO:0000256" key="2">
    <source>
        <dbReference type="ARBA" id="ARBA00022448"/>
    </source>
</evidence>
<dbReference type="GO" id="GO:0005886">
    <property type="term" value="C:plasma membrane"/>
    <property type="evidence" value="ECO:0007669"/>
    <property type="project" value="UniProtKB-SubCell"/>
</dbReference>
<dbReference type="Gene3D" id="3.40.50.300">
    <property type="entry name" value="P-loop containing nucleotide triphosphate hydrolases"/>
    <property type="match status" value="1"/>
</dbReference>
<organism evidence="11 12">
    <name type="scientific">Thermosporothrix hazakensis</name>
    <dbReference type="NCBI Taxonomy" id="644383"/>
    <lineage>
        <taxon>Bacteria</taxon>
        <taxon>Bacillati</taxon>
        <taxon>Chloroflexota</taxon>
        <taxon>Ktedonobacteria</taxon>
        <taxon>Ktedonobacterales</taxon>
        <taxon>Thermosporotrichaceae</taxon>
        <taxon>Thermosporothrix</taxon>
    </lineage>
</organism>
<feature type="transmembrane region" description="Helical" evidence="9">
    <location>
        <begin position="156"/>
        <end position="176"/>
    </location>
</feature>
<dbReference type="SUPFAM" id="SSF52540">
    <property type="entry name" value="P-loop containing nucleoside triphosphate hydrolases"/>
    <property type="match status" value="1"/>
</dbReference>
<keyword evidence="3" id="KW-1003">Cell membrane</keyword>
<gene>
    <name evidence="11" type="ORF">EI42_02996</name>
</gene>
<dbReference type="PANTHER" id="PTHR43394:SF1">
    <property type="entry name" value="ATP-BINDING CASSETTE SUB-FAMILY B MEMBER 10, MITOCHONDRIAL"/>
    <property type="match status" value="1"/>
</dbReference>
<keyword evidence="12" id="KW-1185">Reference proteome</keyword>
<sequence length="611" mass="67914">MLERESAFFVELRVFSTRSDESVAFFSALRLLFRAGGWHLGGYALLLVLRGITPAVTFVALGWIIADAPAVLASQAALWRTIGETALLCGVVLASMAADACVSYFEQQTIMRFSTELNIRLMRDLARLPGLAHWQDARERDLVHRAQEGAQDPAQFVRVASMLTIWGAMVLSSMVIVLPFGWWVPLLIIVTGIPAMVYSWRHAGVQNQVKLEDSPELRHADYSASLAYDREVAMEQRIYGFGSWLLGRQRDYWTRGMRRVLLGERRELVRGTLGLVLQLSIGASVLIWAFHLVSSGQIAPERFLSGVLGLTTLFESLLVLQQLPGSIRKASGFFTAFHHLSKLEPRLEIQGTLEPPIELRSAITFEHVTFTYPGGTTPTLRDLNLTIPAGQSLALVGENGAGKSTIIKLLCRFYDPDEGRILWDGQDIRLFELVLWRERIAAVFQDFLRYPGTLADNIAIGSSKHTAIEEAAELAGVTSLIEKYPQGWQTLLVPDIGGVALSGGQWQRLALARGLAGRLGRNAPLVLVDEPTAALDIRMEAELNRRWLTLTRGATTILVSHRLTTVRNAAQIAVLADGHIVEQGTHEELLMRDGLYAEWYQLQTQRVQDTE</sequence>
<evidence type="ECO:0000256" key="5">
    <source>
        <dbReference type="ARBA" id="ARBA00022741"/>
    </source>
</evidence>
<dbReference type="FunFam" id="3.40.50.300:FF:000221">
    <property type="entry name" value="Multidrug ABC transporter ATP-binding protein"/>
    <property type="match status" value="1"/>
</dbReference>
<dbReference type="AlphaFoldDB" id="A0A326U9V9"/>
<feature type="transmembrane region" description="Helical" evidence="9">
    <location>
        <begin position="40"/>
        <end position="65"/>
    </location>
</feature>
<keyword evidence="7 9" id="KW-1133">Transmembrane helix</keyword>
<keyword evidence="6 11" id="KW-0067">ATP-binding</keyword>
<evidence type="ECO:0000259" key="10">
    <source>
        <dbReference type="PROSITE" id="PS50893"/>
    </source>
</evidence>
<dbReference type="InterPro" id="IPR039421">
    <property type="entry name" value="Type_1_exporter"/>
</dbReference>
<name>A0A326U9V9_THEHA</name>
<keyword evidence="4 9" id="KW-0812">Transmembrane</keyword>
<feature type="transmembrane region" description="Helical" evidence="9">
    <location>
        <begin position="85"/>
        <end position="105"/>
    </location>
</feature>
<keyword evidence="8 9" id="KW-0472">Membrane</keyword>
<dbReference type="InterPro" id="IPR003593">
    <property type="entry name" value="AAA+_ATPase"/>
</dbReference>
<dbReference type="PROSITE" id="PS00211">
    <property type="entry name" value="ABC_TRANSPORTER_1"/>
    <property type="match status" value="1"/>
</dbReference>
<dbReference type="Proteomes" id="UP000248806">
    <property type="component" value="Unassembled WGS sequence"/>
</dbReference>
<proteinExistence type="predicted"/>
<keyword evidence="2" id="KW-0813">Transport</keyword>
<evidence type="ECO:0000256" key="8">
    <source>
        <dbReference type="ARBA" id="ARBA00023136"/>
    </source>
</evidence>
<keyword evidence="5" id="KW-0547">Nucleotide-binding</keyword>
<comment type="caution">
    <text evidence="11">The sequence shown here is derived from an EMBL/GenBank/DDBJ whole genome shotgun (WGS) entry which is preliminary data.</text>
</comment>
<dbReference type="PROSITE" id="PS50893">
    <property type="entry name" value="ABC_TRANSPORTER_2"/>
    <property type="match status" value="1"/>
</dbReference>
<feature type="transmembrane region" description="Helical" evidence="9">
    <location>
        <begin position="182"/>
        <end position="200"/>
    </location>
</feature>
<accession>A0A326U9V9</accession>
<dbReference type="GO" id="GO:0015421">
    <property type="term" value="F:ABC-type oligopeptide transporter activity"/>
    <property type="evidence" value="ECO:0007669"/>
    <property type="project" value="TreeGrafter"/>
</dbReference>
<evidence type="ECO:0000313" key="11">
    <source>
        <dbReference type="EMBL" id="PZW29274.1"/>
    </source>
</evidence>
<dbReference type="OrthoDB" id="9762790at2"/>
<dbReference type="EMBL" id="QKUF01000009">
    <property type="protein sequence ID" value="PZW29274.1"/>
    <property type="molecule type" value="Genomic_DNA"/>
</dbReference>
<reference evidence="11 12" key="1">
    <citation type="submission" date="2018-06" db="EMBL/GenBank/DDBJ databases">
        <title>Genomic Encyclopedia of Archaeal and Bacterial Type Strains, Phase II (KMG-II): from individual species to whole genera.</title>
        <authorList>
            <person name="Goeker M."/>
        </authorList>
    </citation>
    <scope>NUCLEOTIDE SEQUENCE [LARGE SCALE GENOMIC DNA]</scope>
    <source>
        <strain evidence="11 12">ATCC BAA-1881</strain>
    </source>
</reference>
<protein>
    <submittedName>
        <fullName evidence="11">ATP-binding cassette subfamily B protein/ATP-binding cassette subfamily C protein</fullName>
    </submittedName>
</protein>